<keyword evidence="6" id="KW-0597">Phosphoprotein</keyword>
<evidence type="ECO:0000256" key="3">
    <source>
        <dbReference type="ARBA" id="ARBA00007315"/>
    </source>
</evidence>
<feature type="domain" description="Tyrosine-protein phosphatase" evidence="15">
    <location>
        <begin position="254"/>
        <end position="413"/>
    </location>
</feature>
<feature type="compositionally biased region" description="Acidic residues" evidence="14">
    <location>
        <begin position="499"/>
        <end position="512"/>
    </location>
</feature>
<keyword evidence="12" id="KW-0469">Meiosis</keyword>
<dbReference type="CDD" id="cd17657">
    <property type="entry name" value="CDC14_N"/>
    <property type="match status" value="1"/>
</dbReference>
<dbReference type="InterPro" id="IPR000387">
    <property type="entry name" value="Tyr_Pase_dom"/>
</dbReference>
<dbReference type="SUPFAM" id="SSF52799">
    <property type="entry name" value="(Phosphotyrosine protein) phosphatases II"/>
    <property type="match status" value="2"/>
</dbReference>
<evidence type="ECO:0000256" key="12">
    <source>
        <dbReference type="ARBA" id="ARBA00023254"/>
    </source>
</evidence>
<evidence type="ECO:0000256" key="2">
    <source>
        <dbReference type="ARBA" id="ARBA00004496"/>
    </source>
</evidence>
<dbReference type="InterPro" id="IPR044506">
    <property type="entry name" value="CDC14_C"/>
</dbReference>
<feature type="compositionally biased region" description="Low complexity" evidence="14">
    <location>
        <begin position="470"/>
        <end position="481"/>
    </location>
</feature>
<feature type="compositionally biased region" description="Polar residues" evidence="14">
    <location>
        <begin position="560"/>
        <end position="577"/>
    </location>
</feature>
<evidence type="ECO:0000256" key="8">
    <source>
        <dbReference type="ARBA" id="ARBA00022776"/>
    </source>
</evidence>
<dbReference type="SMART" id="SM00195">
    <property type="entry name" value="DSPc"/>
    <property type="match status" value="1"/>
</dbReference>
<organism evidence="17 18">
    <name type="scientific">Tetrapyrgos nigripes</name>
    <dbReference type="NCBI Taxonomy" id="182062"/>
    <lineage>
        <taxon>Eukaryota</taxon>
        <taxon>Fungi</taxon>
        <taxon>Dikarya</taxon>
        <taxon>Basidiomycota</taxon>
        <taxon>Agaricomycotina</taxon>
        <taxon>Agaricomycetes</taxon>
        <taxon>Agaricomycetidae</taxon>
        <taxon>Agaricales</taxon>
        <taxon>Marasmiineae</taxon>
        <taxon>Marasmiaceae</taxon>
        <taxon>Tetrapyrgos</taxon>
    </lineage>
</organism>
<dbReference type="GO" id="GO:0004725">
    <property type="term" value="F:protein tyrosine phosphatase activity"/>
    <property type="evidence" value="ECO:0007669"/>
    <property type="project" value="UniProtKB-EC"/>
</dbReference>
<evidence type="ECO:0000256" key="9">
    <source>
        <dbReference type="ARBA" id="ARBA00022801"/>
    </source>
</evidence>
<evidence type="ECO:0000259" key="16">
    <source>
        <dbReference type="PROSITE" id="PS50056"/>
    </source>
</evidence>
<proteinExistence type="inferred from homology"/>
<keyword evidence="7" id="KW-0132">Cell division</keyword>
<feature type="compositionally biased region" description="Low complexity" evidence="14">
    <location>
        <begin position="650"/>
        <end position="661"/>
    </location>
</feature>
<dbReference type="AlphaFoldDB" id="A0A8H5GRZ1"/>
<dbReference type="EC" id="3.1.3.48" evidence="4"/>
<evidence type="ECO:0000256" key="11">
    <source>
        <dbReference type="ARBA" id="ARBA00023242"/>
    </source>
</evidence>
<evidence type="ECO:0000256" key="14">
    <source>
        <dbReference type="SAM" id="MobiDB-lite"/>
    </source>
</evidence>
<evidence type="ECO:0000256" key="1">
    <source>
        <dbReference type="ARBA" id="ARBA00004123"/>
    </source>
</evidence>
<evidence type="ECO:0000256" key="6">
    <source>
        <dbReference type="ARBA" id="ARBA00022553"/>
    </source>
</evidence>
<evidence type="ECO:0000256" key="13">
    <source>
        <dbReference type="ARBA" id="ARBA00023306"/>
    </source>
</evidence>
<feature type="compositionally biased region" description="Low complexity" evidence="14">
    <location>
        <begin position="444"/>
        <end position="460"/>
    </location>
</feature>
<keyword evidence="8" id="KW-0498">Mitosis</keyword>
<keyword evidence="5" id="KW-0963">Cytoplasm</keyword>
<keyword evidence="9" id="KW-0378">Hydrolase</keyword>
<dbReference type="GO" id="GO:0005730">
    <property type="term" value="C:nucleolus"/>
    <property type="evidence" value="ECO:0007669"/>
    <property type="project" value="UniProtKB-ARBA"/>
</dbReference>
<keyword evidence="13" id="KW-0131">Cell cycle</keyword>
<keyword evidence="18" id="KW-1185">Reference proteome</keyword>
<evidence type="ECO:0000313" key="18">
    <source>
        <dbReference type="Proteomes" id="UP000559256"/>
    </source>
</evidence>
<comment type="subcellular location">
    <subcellularLocation>
        <location evidence="2">Cytoplasm</location>
    </subcellularLocation>
    <subcellularLocation>
        <location evidence="1">Nucleus</location>
    </subcellularLocation>
</comment>
<dbReference type="CDD" id="cd14499">
    <property type="entry name" value="CDC14_C"/>
    <property type="match status" value="1"/>
</dbReference>
<feature type="region of interest" description="Disordered" evidence="14">
    <location>
        <begin position="420"/>
        <end position="704"/>
    </location>
</feature>
<protein>
    <recommendedName>
        <fullName evidence="4">protein-tyrosine-phosphatase</fullName>
        <ecNumber evidence="4">3.1.3.48</ecNumber>
    </recommendedName>
</protein>
<evidence type="ECO:0000256" key="5">
    <source>
        <dbReference type="ARBA" id="ARBA00022490"/>
    </source>
</evidence>
<dbReference type="FunFam" id="3.90.190.10:FF:000038">
    <property type="entry name" value="Tyrosine-protein phosphatase CDC14"/>
    <property type="match status" value="1"/>
</dbReference>
<dbReference type="GO" id="GO:0005816">
    <property type="term" value="C:spindle pole body"/>
    <property type="evidence" value="ECO:0007669"/>
    <property type="project" value="UniProtKB-ARBA"/>
</dbReference>
<evidence type="ECO:0000256" key="4">
    <source>
        <dbReference type="ARBA" id="ARBA00013064"/>
    </source>
</evidence>
<dbReference type="PANTHER" id="PTHR23339">
    <property type="entry name" value="TYROSINE SPECIFIC PROTEIN PHOSPHATASE AND DUAL SPECIFICITY PROTEIN PHOSPHATASE"/>
    <property type="match status" value="1"/>
</dbReference>
<dbReference type="InterPro" id="IPR020422">
    <property type="entry name" value="TYR_PHOSPHATASE_DUAL_dom"/>
</dbReference>
<evidence type="ECO:0000256" key="10">
    <source>
        <dbReference type="ARBA" id="ARBA00022912"/>
    </source>
</evidence>
<dbReference type="PROSITE" id="PS50054">
    <property type="entry name" value="TYR_PHOSPHATASE_DUAL"/>
    <property type="match status" value="1"/>
</dbReference>
<dbReference type="OrthoDB" id="5632at2759"/>
<dbReference type="GO" id="GO:0032954">
    <property type="term" value="P:regulation of cytokinetic process"/>
    <property type="evidence" value="ECO:0007669"/>
    <property type="project" value="UniProtKB-ARBA"/>
</dbReference>
<dbReference type="GO" id="GO:0051321">
    <property type="term" value="P:meiotic cell cycle"/>
    <property type="evidence" value="ECO:0007669"/>
    <property type="project" value="UniProtKB-KW"/>
</dbReference>
<dbReference type="InterPro" id="IPR029260">
    <property type="entry name" value="DSPn"/>
</dbReference>
<dbReference type="Pfam" id="PF22785">
    <property type="entry name" value="Tc-R-P"/>
    <property type="match status" value="1"/>
</dbReference>
<dbReference type="GO" id="GO:0007096">
    <property type="term" value="P:regulation of exit from mitosis"/>
    <property type="evidence" value="ECO:0007669"/>
    <property type="project" value="UniProtKB-ARBA"/>
</dbReference>
<dbReference type="GO" id="GO:0051301">
    <property type="term" value="P:cell division"/>
    <property type="evidence" value="ECO:0007669"/>
    <property type="project" value="UniProtKB-KW"/>
</dbReference>
<comment type="similarity">
    <text evidence="3">Belongs to the protein-tyrosine phosphatase family. Non-receptor class CDC14 subfamily.</text>
</comment>
<dbReference type="PROSITE" id="PS50056">
    <property type="entry name" value="TYR_PHOSPHATASE_2"/>
    <property type="match status" value="1"/>
</dbReference>
<dbReference type="Gene3D" id="3.90.190.10">
    <property type="entry name" value="Protein tyrosine phosphatase superfamily"/>
    <property type="match status" value="2"/>
</dbReference>
<feature type="compositionally biased region" description="Low complexity" evidence="14">
    <location>
        <begin position="582"/>
        <end position="609"/>
    </location>
</feature>
<comment type="caution">
    <text evidence="17">The sequence shown here is derived from an EMBL/GenBank/DDBJ whole genome shotgun (WGS) entry which is preliminary data.</text>
</comment>
<dbReference type="GO" id="GO:0000278">
    <property type="term" value="P:mitotic cell cycle"/>
    <property type="evidence" value="ECO:0007669"/>
    <property type="project" value="UniProtKB-ARBA"/>
</dbReference>
<evidence type="ECO:0000256" key="7">
    <source>
        <dbReference type="ARBA" id="ARBA00022618"/>
    </source>
</evidence>
<dbReference type="InterPro" id="IPR016130">
    <property type="entry name" value="Tyr_Pase_AS"/>
</dbReference>
<dbReference type="Pfam" id="PF14671">
    <property type="entry name" value="DSPn"/>
    <property type="match status" value="1"/>
</dbReference>
<name>A0A8H5GRZ1_9AGAR</name>
<dbReference type="InterPro" id="IPR050561">
    <property type="entry name" value="PTP"/>
</dbReference>
<dbReference type="PROSITE" id="PS00383">
    <property type="entry name" value="TYR_PHOSPHATASE_1"/>
    <property type="match status" value="1"/>
</dbReference>
<evidence type="ECO:0000313" key="17">
    <source>
        <dbReference type="EMBL" id="KAF5369790.1"/>
    </source>
</evidence>
<dbReference type="Proteomes" id="UP000559256">
    <property type="component" value="Unassembled WGS sequence"/>
</dbReference>
<sequence>MRSSYFDSDDELDICSHSATMPPKCEPLCCFGERLYFTTFPQPTPNPGVLNRLASEAANRPRVRPRSRVLPPASAEEDANATYYYFTIDDQLLYLSFFQDWGPLNIAMVYKSCILIHELLEDKDLAGHRLVLYSSNDPRRKANAALLMALYVMIVQRRAPWEAFHPIAEVEFMPFRDAGRGPSDFNLNIQDCLWGIWKAMQNGLCDMNEFDVEDYEYYEKVENGDWNWITPNFIAFASPVDQYWIKKEKDAKDNPSGLAPRSSLGSSTNSNLALQRKLPTPFLNCLDYFEKRGIKLVVRLNTQLYDRNTFLERGIDHMELYFDDGTNPTDDIVRTFIDTADRVIESGGAVAVHCKAGLGRTGTLIGAYLIWKYGFTANEAIAFMRIVRPGSVVGPQQQYLYLKQLEWCKWAAVDEIKRTHSTTSGPAPVVTPATPPAETDEDLPALPTTPTSSTLPTNAALPPVTPSRHIAAAQAKAKAIAPPGQPRKTPNAKRAAHDSDDEETDDEMDDVLPELHPSAPALRPKPKATRPVTRGVTASEKRPTRVTRSTTGAAAIRKAGTSTSVASSPTKQTTGQRPNKIPRLAAGAAPAARLATSNASKFSAASKSSLPQIPARKTPNPPASPTPSRLPTLIPSRKQPQHTNSLSEVATAATLKKGAAAPNSDAWMKTNASAVVVPGSKSERPNLRSVRRRRSSFSSADVIA</sequence>
<dbReference type="GO" id="GO:0005737">
    <property type="term" value="C:cytoplasm"/>
    <property type="evidence" value="ECO:0007669"/>
    <property type="project" value="UniProtKB-SubCell"/>
</dbReference>
<gene>
    <name evidence="17" type="ORF">D9758_001376</name>
</gene>
<keyword evidence="11" id="KW-0539">Nucleus</keyword>
<reference evidence="17 18" key="1">
    <citation type="journal article" date="2020" name="ISME J.">
        <title>Uncovering the hidden diversity of litter-decomposition mechanisms in mushroom-forming fungi.</title>
        <authorList>
            <person name="Floudas D."/>
            <person name="Bentzer J."/>
            <person name="Ahren D."/>
            <person name="Johansson T."/>
            <person name="Persson P."/>
            <person name="Tunlid A."/>
        </authorList>
    </citation>
    <scope>NUCLEOTIDE SEQUENCE [LARGE SCALE GENOMIC DNA]</scope>
    <source>
        <strain evidence="17 18">CBS 291.85</strain>
    </source>
</reference>
<evidence type="ECO:0000259" key="15">
    <source>
        <dbReference type="PROSITE" id="PS50054"/>
    </source>
</evidence>
<keyword evidence="10" id="KW-0904">Protein phosphatase</keyword>
<feature type="domain" description="Tyrosine specific protein phosphatases" evidence="16">
    <location>
        <begin position="334"/>
        <end position="399"/>
    </location>
</feature>
<accession>A0A8H5GRZ1</accession>
<dbReference type="InterPro" id="IPR029021">
    <property type="entry name" value="Prot-tyrosine_phosphatase-like"/>
</dbReference>
<dbReference type="EMBL" id="JAACJM010000012">
    <property type="protein sequence ID" value="KAF5369790.1"/>
    <property type="molecule type" value="Genomic_DNA"/>
</dbReference>
<dbReference type="GO" id="GO:0033554">
    <property type="term" value="P:cellular response to stress"/>
    <property type="evidence" value="ECO:0007669"/>
    <property type="project" value="UniProtKB-ARBA"/>
</dbReference>